<evidence type="ECO:0000256" key="1">
    <source>
        <dbReference type="SAM" id="MobiDB-lite"/>
    </source>
</evidence>
<name>A0A4C1VZC4_EUMVA</name>
<sequence length="97" mass="10908">MYTTGEKGTALSVIFRRSLFEGDIFLFACNGKEKRGTARGEANGMQIFKTTNNGIAQNRSERGIGPFVLENSSDSIRRPNEPTRRRRGERGDGYNLY</sequence>
<gene>
    <name evidence="2" type="ORF">EVAR_26850_1</name>
</gene>
<reference evidence="2 3" key="1">
    <citation type="journal article" date="2019" name="Commun. Biol.">
        <title>The bagworm genome reveals a unique fibroin gene that provides high tensile strength.</title>
        <authorList>
            <person name="Kono N."/>
            <person name="Nakamura H."/>
            <person name="Ohtoshi R."/>
            <person name="Tomita M."/>
            <person name="Numata K."/>
            <person name="Arakawa K."/>
        </authorList>
    </citation>
    <scope>NUCLEOTIDE SEQUENCE [LARGE SCALE GENOMIC DNA]</scope>
</reference>
<dbReference type="Proteomes" id="UP000299102">
    <property type="component" value="Unassembled WGS sequence"/>
</dbReference>
<comment type="caution">
    <text evidence="2">The sequence shown here is derived from an EMBL/GenBank/DDBJ whole genome shotgun (WGS) entry which is preliminary data.</text>
</comment>
<evidence type="ECO:0000313" key="3">
    <source>
        <dbReference type="Proteomes" id="UP000299102"/>
    </source>
</evidence>
<keyword evidence="3" id="KW-1185">Reference proteome</keyword>
<dbReference type="EMBL" id="BGZK01000431">
    <property type="protein sequence ID" value="GBP43175.1"/>
    <property type="molecule type" value="Genomic_DNA"/>
</dbReference>
<dbReference type="AlphaFoldDB" id="A0A4C1VZC4"/>
<proteinExistence type="predicted"/>
<evidence type="ECO:0000313" key="2">
    <source>
        <dbReference type="EMBL" id="GBP43175.1"/>
    </source>
</evidence>
<organism evidence="2 3">
    <name type="scientific">Eumeta variegata</name>
    <name type="common">Bagworm moth</name>
    <name type="synonym">Eumeta japonica</name>
    <dbReference type="NCBI Taxonomy" id="151549"/>
    <lineage>
        <taxon>Eukaryota</taxon>
        <taxon>Metazoa</taxon>
        <taxon>Ecdysozoa</taxon>
        <taxon>Arthropoda</taxon>
        <taxon>Hexapoda</taxon>
        <taxon>Insecta</taxon>
        <taxon>Pterygota</taxon>
        <taxon>Neoptera</taxon>
        <taxon>Endopterygota</taxon>
        <taxon>Lepidoptera</taxon>
        <taxon>Glossata</taxon>
        <taxon>Ditrysia</taxon>
        <taxon>Tineoidea</taxon>
        <taxon>Psychidae</taxon>
        <taxon>Oiketicinae</taxon>
        <taxon>Eumeta</taxon>
    </lineage>
</organism>
<accession>A0A4C1VZC4</accession>
<protein>
    <submittedName>
        <fullName evidence="2">Uncharacterized protein</fullName>
    </submittedName>
</protein>
<feature type="region of interest" description="Disordered" evidence="1">
    <location>
        <begin position="59"/>
        <end position="97"/>
    </location>
</feature>